<dbReference type="InParanoid" id="A0A6C2YXC5"/>
<organism evidence="2">
    <name type="scientific">Tuwongella immobilis</name>
    <dbReference type="NCBI Taxonomy" id="692036"/>
    <lineage>
        <taxon>Bacteria</taxon>
        <taxon>Pseudomonadati</taxon>
        <taxon>Planctomycetota</taxon>
        <taxon>Planctomycetia</taxon>
        <taxon>Gemmatales</taxon>
        <taxon>Gemmataceae</taxon>
        <taxon>Tuwongella</taxon>
    </lineage>
</organism>
<dbReference type="InterPro" id="IPR045402">
    <property type="entry name" value="GAP1-N2"/>
</dbReference>
<protein>
    <recommendedName>
        <fullName evidence="1">GTPase-associated protein 1 N-terminal domain-containing protein</fullName>
    </recommendedName>
</protein>
<feature type="domain" description="GTPase-associated protein 1 N-terminal" evidence="1">
    <location>
        <begin position="11"/>
        <end position="138"/>
    </location>
</feature>
<dbReference type="EMBL" id="LR586016">
    <property type="protein sequence ID" value="VIP05539.1"/>
    <property type="molecule type" value="Genomic_DNA"/>
</dbReference>
<evidence type="ECO:0000313" key="2">
    <source>
        <dbReference type="EMBL" id="VIP05539.1"/>
    </source>
</evidence>
<gene>
    <name evidence="2" type="ORF">GMBLW1_36540</name>
</gene>
<reference evidence="2" key="1">
    <citation type="submission" date="2019-04" db="EMBL/GenBank/DDBJ databases">
        <authorList>
            <consortium name="Science for Life Laboratories"/>
        </authorList>
    </citation>
    <scope>NUCLEOTIDE SEQUENCE</scope>
    <source>
        <strain evidence="2">MBLW1</strain>
    </source>
</reference>
<dbReference type="RefSeq" id="WP_162660603.1">
    <property type="nucleotide sequence ID" value="NZ_LR593887.1"/>
</dbReference>
<evidence type="ECO:0000313" key="3">
    <source>
        <dbReference type="Proteomes" id="UP000464378"/>
    </source>
</evidence>
<keyword evidence="3" id="KW-1185">Reference proteome</keyword>
<proteinExistence type="predicted"/>
<dbReference type="Pfam" id="PF20013">
    <property type="entry name" value="GAP1-N2"/>
    <property type="match status" value="1"/>
</dbReference>
<dbReference type="KEGG" id="tim:GMBLW1_36540"/>
<accession>A0A6C2YXC5</accession>
<evidence type="ECO:0000259" key="1">
    <source>
        <dbReference type="Pfam" id="PF20013"/>
    </source>
</evidence>
<dbReference type="Proteomes" id="UP000464378">
    <property type="component" value="Chromosome"/>
</dbReference>
<sequence>MSEPVPRLTARQLVYTNVEADRSPTRRRGFQLWLVDADLPEVIRREVSRRLEDFRLPNVPCEDESAVKRLTRWAFFPVSNGTFGIARTVPLLEKDRFGRGGRFHAHALLFEEAELAKIGFQVFRVIDSAFVFQNSPHDLPADFDLRKGELPPAELEPALDVVPKVPSELVDRYLEFAQWLPMDDDRTLALPVSPEDAERWLRYLFGMLPADYRKRCSFDTLNSGQTLMQTRFKVAAAFDATSLRRWVYRRYITWEPNPPGYRPPLEPVNPTDLQMRRLRLFAESPRTTDAIAELDRYARLVEAADLAELQAAPPPESIWADLGRLGALAVAWPKLAATRLARDLIPELAALPHVQRSAMAYLQEGGAENWIRLAEPIPPAKIDHWVADAWEAMREPFPDLWREPVRQWLTERFSDDRQKLELMFARWHRSEGSLRRLWNEPASEPFRDWFRRWVLQTLPPEFRDSTGEYASILNAADLLDRLLDSVFQRHWNAVHVTDSRPIQMGSNRGILEFLVLMGRGKIDDAKSVLRDDPPIREWLETWLWEQSTDEGWRAVIDYDACTMRLVHLYSLEIRHRHHALVGAIAATLLDSPANGLMTRALEGIYRDWPSADVVEALPGTHPAVQELNRWTIHANADHLAKCAAWLQRQEDRLFAMFVNELLLPTLGPAMLESRVASTASGVSLKFGLQIQWTSNQTHSRPAFYLASAVASLMPLALLEPGASEKEYVDLSHPQLLSPYDRLRRIEWLLLRVLRHRSMVTPPRLSRLS</sequence>
<dbReference type="AlphaFoldDB" id="A0A6C2YXC5"/>
<name>A0A6C2YXC5_9BACT</name>
<dbReference type="EMBL" id="LR593887">
    <property type="protein sequence ID" value="VTS08434.1"/>
    <property type="molecule type" value="Genomic_DNA"/>
</dbReference>